<feature type="domain" description="FHA" evidence="4">
    <location>
        <begin position="27"/>
        <end position="77"/>
    </location>
</feature>
<dbReference type="InterPro" id="IPR036388">
    <property type="entry name" value="WH-like_DNA-bd_sf"/>
</dbReference>
<dbReference type="CDD" id="cd00060">
    <property type="entry name" value="FHA"/>
    <property type="match status" value="1"/>
</dbReference>
<keyword evidence="2 3" id="KW-0238">DNA-binding</keyword>
<accession>A0A344L0G7</accession>
<proteinExistence type="predicted"/>
<evidence type="ECO:0000256" key="1">
    <source>
        <dbReference type="ARBA" id="ARBA00022553"/>
    </source>
</evidence>
<dbReference type="PROSITE" id="PS50006">
    <property type="entry name" value="FHA_DOMAIN"/>
    <property type="match status" value="1"/>
</dbReference>
<evidence type="ECO:0000313" key="6">
    <source>
        <dbReference type="EMBL" id="AXB41541.1"/>
    </source>
</evidence>
<dbReference type="KEGG" id="aab:A4R43_02575"/>
<dbReference type="PROSITE" id="PS51755">
    <property type="entry name" value="OMPR_PHOB"/>
    <property type="match status" value="1"/>
</dbReference>
<dbReference type="SMART" id="SM00862">
    <property type="entry name" value="Trans_reg_C"/>
    <property type="match status" value="1"/>
</dbReference>
<dbReference type="AlphaFoldDB" id="A0A344L0G7"/>
<feature type="DNA-binding region" description="OmpR/PhoB-type" evidence="3">
    <location>
        <begin position="133"/>
        <end position="251"/>
    </location>
</feature>
<dbReference type="GO" id="GO:0003677">
    <property type="term" value="F:DNA binding"/>
    <property type="evidence" value="ECO:0007669"/>
    <property type="project" value="UniProtKB-UniRule"/>
</dbReference>
<sequence>MKSRVTCFRVVSPDGFRSTHELGAGRTRIGRATLDGTPEFVLDPDPHRLVSRVHCIVEHVDGVWTATDNGSDNGTVLRRGGKLTRLLGTTGLRHGDALLIIGDITPAGDPRYWKLTFDDPFRTETAPVAVRTQAQAETGTPHLTCDWLQMKVYRVENGQRSEITGLSPQAHRLIRYLAELSRLNNGSPVACTHAELIHLLWGRPEEWPPSRSYDETNLRNVITAVRKRIERDPACPKLLQTERNIGYRLLIRADPA</sequence>
<evidence type="ECO:0000313" key="7">
    <source>
        <dbReference type="Proteomes" id="UP000250434"/>
    </source>
</evidence>
<dbReference type="EMBL" id="CP015163">
    <property type="protein sequence ID" value="AXB41541.1"/>
    <property type="molecule type" value="Genomic_DNA"/>
</dbReference>
<dbReference type="GO" id="GO:0006355">
    <property type="term" value="P:regulation of DNA-templated transcription"/>
    <property type="evidence" value="ECO:0007669"/>
    <property type="project" value="InterPro"/>
</dbReference>
<name>A0A344L0G7_9PSEU</name>
<dbReference type="SUPFAM" id="SSF49879">
    <property type="entry name" value="SMAD/FHA domain"/>
    <property type="match status" value="1"/>
</dbReference>
<reference evidence="6 7" key="1">
    <citation type="submission" date="2016-04" db="EMBL/GenBank/DDBJ databases">
        <title>Complete genome sequence and analysis of deep-sea sediment isolate, Amycolatopsis sp. WP1.</title>
        <authorList>
            <person name="Wang H."/>
            <person name="Chen S."/>
            <person name="Wu Q."/>
        </authorList>
    </citation>
    <scope>NUCLEOTIDE SEQUENCE [LARGE SCALE GENOMIC DNA]</scope>
    <source>
        <strain evidence="6 7">WP1</strain>
    </source>
</reference>
<evidence type="ECO:0000256" key="2">
    <source>
        <dbReference type="ARBA" id="ARBA00023125"/>
    </source>
</evidence>
<keyword evidence="7" id="KW-1185">Reference proteome</keyword>
<dbReference type="SUPFAM" id="SSF46894">
    <property type="entry name" value="C-terminal effector domain of the bipartite response regulators"/>
    <property type="match status" value="1"/>
</dbReference>
<dbReference type="Gene3D" id="1.10.10.10">
    <property type="entry name" value="Winged helix-like DNA-binding domain superfamily/Winged helix DNA-binding domain"/>
    <property type="match status" value="1"/>
</dbReference>
<keyword evidence="1" id="KW-0597">Phosphoprotein</keyword>
<dbReference type="Proteomes" id="UP000250434">
    <property type="component" value="Chromosome"/>
</dbReference>
<dbReference type="GO" id="GO:0000160">
    <property type="term" value="P:phosphorelay signal transduction system"/>
    <property type="evidence" value="ECO:0007669"/>
    <property type="project" value="InterPro"/>
</dbReference>
<gene>
    <name evidence="6" type="ORF">A4R43_02575</name>
</gene>
<dbReference type="Pfam" id="PF00486">
    <property type="entry name" value="Trans_reg_C"/>
    <property type="match status" value="1"/>
</dbReference>
<dbReference type="InterPro" id="IPR001867">
    <property type="entry name" value="OmpR/PhoB-type_DNA-bd"/>
</dbReference>
<dbReference type="RefSeq" id="WP_162788290.1">
    <property type="nucleotide sequence ID" value="NZ_CP015163.1"/>
</dbReference>
<dbReference type="Pfam" id="PF00498">
    <property type="entry name" value="FHA"/>
    <property type="match status" value="1"/>
</dbReference>
<dbReference type="InterPro" id="IPR016032">
    <property type="entry name" value="Sig_transdc_resp-reg_C-effctor"/>
</dbReference>
<organism evidence="6 7">
    <name type="scientific">Amycolatopsis albispora</name>
    <dbReference type="NCBI Taxonomy" id="1804986"/>
    <lineage>
        <taxon>Bacteria</taxon>
        <taxon>Bacillati</taxon>
        <taxon>Actinomycetota</taxon>
        <taxon>Actinomycetes</taxon>
        <taxon>Pseudonocardiales</taxon>
        <taxon>Pseudonocardiaceae</taxon>
        <taxon>Amycolatopsis</taxon>
    </lineage>
</organism>
<evidence type="ECO:0000259" key="4">
    <source>
        <dbReference type="PROSITE" id="PS50006"/>
    </source>
</evidence>
<dbReference type="Gene3D" id="2.60.200.20">
    <property type="match status" value="1"/>
</dbReference>
<evidence type="ECO:0000259" key="5">
    <source>
        <dbReference type="PROSITE" id="PS51755"/>
    </source>
</evidence>
<dbReference type="InterPro" id="IPR008984">
    <property type="entry name" value="SMAD_FHA_dom_sf"/>
</dbReference>
<protein>
    <submittedName>
        <fullName evidence="6">Uncharacterized protein</fullName>
    </submittedName>
</protein>
<dbReference type="InterPro" id="IPR000253">
    <property type="entry name" value="FHA_dom"/>
</dbReference>
<evidence type="ECO:0000256" key="3">
    <source>
        <dbReference type="PROSITE-ProRule" id="PRU01091"/>
    </source>
</evidence>
<feature type="domain" description="OmpR/PhoB-type" evidence="5">
    <location>
        <begin position="133"/>
        <end position="251"/>
    </location>
</feature>